<accession>A0A914QJQ1</accession>
<dbReference type="AlphaFoldDB" id="A0A914QJQ1"/>
<name>A0A914QJQ1_9BILA</name>
<protein>
    <submittedName>
        <fullName evidence="2">Uncharacterized protein</fullName>
    </submittedName>
</protein>
<dbReference type="Proteomes" id="UP000887578">
    <property type="component" value="Unplaced"/>
</dbReference>
<evidence type="ECO:0000313" key="2">
    <source>
        <dbReference type="WBParaSite" id="PDA_v2.g3410.t1"/>
    </source>
</evidence>
<proteinExistence type="predicted"/>
<keyword evidence="1" id="KW-1185">Reference proteome</keyword>
<evidence type="ECO:0000313" key="1">
    <source>
        <dbReference type="Proteomes" id="UP000887578"/>
    </source>
</evidence>
<sequence length="114" mass="13605">MNKLEFRHNLKKIIQNFVKNISKDFYPFRFGQRAAVFCPIYSERCHVPVPEKPILPTERPRTNPISEALSQRQRACVQYRSFAITYCNNPFALQSYNVRQGCEKYRRWCVRRSG</sequence>
<reference evidence="2" key="1">
    <citation type="submission" date="2022-11" db="UniProtKB">
        <authorList>
            <consortium name="WormBaseParasite"/>
        </authorList>
    </citation>
    <scope>IDENTIFICATION</scope>
</reference>
<dbReference type="WBParaSite" id="PDA_v2.g3410.t1">
    <property type="protein sequence ID" value="PDA_v2.g3410.t1"/>
    <property type="gene ID" value="PDA_v2.g3410"/>
</dbReference>
<organism evidence="1 2">
    <name type="scientific">Panagrolaimus davidi</name>
    <dbReference type="NCBI Taxonomy" id="227884"/>
    <lineage>
        <taxon>Eukaryota</taxon>
        <taxon>Metazoa</taxon>
        <taxon>Ecdysozoa</taxon>
        <taxon>Nematoda</taxon>
        <taxon>Chromadorea</taxon>
        <taxon>Rhabditida</taxon>
        <taxon>Tylenchina</taxon>
        <taxon>Panagrolaimomorpha</taxon>
        <taxon>Panagrolaimoidea</taxon>
        <taxon>Panagrolaimidae</taxon>
        <taxon>Panagrolaimus</taxon>
    </lineage>
</organism>